<dbReference type="Pfam" id="PF02209">
    <property type="entry name" value="VHP"/>
    <property type="match status" value="1"/>
</dbReference>
<feature type="compositionally biased region" description="Polar residues" evidence="1">
    <location>
        <begin position="383"/>
        <end position="413"/>
    </location>
</feature>
<evidence type="ECO:0000259" key="2">
    <source>
        <dbReference type="PROSITE" id="PS51089"/>
    </source>
</evidence>
<gene>
    <name evidence="3" type="ORF">C9374_005429</name>
</gene>
<feature type="compositionally biased region" description="Low complexity" evidence="1">
    <location>
        <begin position="11"/>
        <end position="20"/>
    </location>
</feature>
<dbReference type="InterPro" id="IPR036886">
    <property type="entry name" value="Villin_headpiece_dom_sf"/>
</dbReference>
<feature type="region of interest" description="Disordered" evidence="1">
    <location>
        <begin position="1"/>
        <end position="106"/>
    </location>
</feature>
<feature type="compositionally biased region" description="Acidic residues" evidence="1">
    <location>
        <begin position="223"/>
        <end position="233"/>
    </location>
</feature>
<name>A0AA88GPQ4_NAELO</name>
<dbReference type="AlphaFoldDB" id="A0AA88GPQ4"/>
<keyword evidence="4" id="KW-1185">Reference proteome</keyword>
<feature type="compositionally biased region" description="Polar residues" evidence="1">
    <location>
        <begin position="37"/>
        <end position="48"/>
    </location>
</feature>
<protein>
    <recommendedName>
        <fullName evidence="2">HP domain-containing protein</fullName>
    </recommendedName>
</protein>
<reference evidence="3 4" key="1">
    <citation type="journal article" date="2018" name="BMC Genomics">
        <title>The genome of Naegleria lovaniensis, the basis for a comparative approach to unravel pathogenicity factors of the human pathogenic amoeba N. fowleri.</title>
        <authorList>
            <person name="Liechti N."/>
            <person name="Schurch N."/>
            <person name="Bruggmann R."/>
            <person name="Wittwer M."/>
        </authorList>
    </citation>
    <scope>NUCLEOTIDE SEQUENCE [LARGE SCALE GENOMIC DNA]</scope>
    <source>
        <strain evidence="3 4">ATCC 30569</strain>
    </source>
</reference>
<feature type="compositionally biased region" description="Low complexity" evidence="1">
    <location>
        <begin position="52"/>
        <end position="71"/>
    </location>
</feature>
<feature type="region of interest" description="Disordered" evidence="1">
    <location>
        <begin position="119"/>
        <end position="149"/>
    </location>
</feature>
<organism evidence="3 4">
    <name type="scientific">Naegleria lovaniensis</name>
    <name type="common">Amoeba</name>
    <dbReference type="NCBI Taxonomy" id="51637"/>
    <lineage>
        <taxon>Eukaryota</taxon>
        <taxon>Discoba</taxon>
        <taxon>Heterolobosea</taxon>
        <taxon>Tetramitia</taxon>
        <taxon>Eutetramitia</taxon>
        <taxon>Vahlkampfiidae</taxon>
        <taxon>Naegleria</taxon>
    </lineage>
</organism>
<evidence type="ECO:0000256" key="1">
    <source>
        <dbReference type="SAM" id="MobiDB-lite"/>
    </source>
</evidence>
<accession>A0AA88GPQ4</accession>
<comment type="caution">
    <text evidence="3">The sequence shown here is derived from an EMBL/GenBank/DDBJ whole genome shotgun (WGS) entry which is preliminary data.</text>
</comment>
<dbReference type="Gene3D" id="1.10.950.10">
    <property type="entry name" value="Villin headpiece domain"/>
    <property type="match status" value="1"/>
</dbReference>
<proteinExistence type="predicted"/>
<feature type="compositionally biased region" description="Polar residues" evidence="1">
    <location>
        <begin position="170"/>
        <end position="189"/>
    </location>
</feature>
<dbReference type="GO" id="GO:0007010">
    <property type="term" value="P:cytoskeleton organization"/>
    <property type="evidence" value="ECO:0007669"/>
    <property type="project" value="InterPro"/>
</dbReference>
<feature type="compositionally biased region" description="Low complexity" evidence="1">
    <location>
        <begin position="132"/>
        <end position="149"/>
    </location>
</feature>
<dbReference type="InterPro" id="IPR003128">
    <property type="entry name" value="Villin_headpiece"/>
</dbReference>
<evidence type="ECO:0000313" key="3">
    <source>
        <dbReference type="EMBL" id="KAG2382227.1"/>
    </source>
</evidence>
<sequence>MMAKTNHDRSSSAPSSSSSSTTPRNFTNDTEIDDTPKSSPILVQNSMGNEHVIVQSQQQQQFQPIKSQQPSKVRERVQQLNKNASSNSHQLRTSRSINSRDISQKNTSNSTFKFSLLKTSENSKHHPVSSHPIHPTTISTQQQHQQWSPQHLVLPSPTFLNQNDSTISVLSSSNSQIPKNIQQSSSHTPNNRKNRSKSKQQLFDEVFEQLEQLDELYFDNMVSEDEQSGEESEQSSSLNHHSTQNENKISPRFSSPVIQFENMELNREFLARHERTHSLMSREEYEQKREWICKQYIEASSLFTEYDEEDDSADHLIYPLEDFNEQDLKISHHGQESPHHHQQQLSTTTTKIQTNTITSTTPFSKDGTIEETLIEHPCKTILGPNSSTTATTSSQPFMNSSLSQPSAPHLTSSHATFSTHLPKIQTSHSKVGKKLTSILNMLNDAQHYSSQANIIPSSSNTVSNNKLYLKRTSIESNEEDHDSSHPPHMFYNHHLKGNRHSMASSTMSNYTSTSTTSTAMDRTSVDASSESGNISQTSHYYLDPMIYKFSYLELKDKFPKGVKQNEKEKYLSDEEFIKVFEMDRKTFEELNISRKRRLKIEKGLF</sequence>
<feature type="compositionally biased region" description="Basic and acidic residues" evidence="1">
    <location>
        <begin position="1"/>
        <end position="10"/>
    </location>
</feature>
<dbReference type="Proteomes" id="UP000816034">
    <property type="component" value="Unassembled WGS sequence"/>
</dbReference>
<feature type="compositionally biased region" description="Polar residues" evidence="1">
    <location>
        <begin position="78"/>
        <end position="106"/>
    </location>
</feature>
<feature type="region of interest" description="Disordered" evidence="1">
    <location>
        <begin position="170"/>
        <end position="198"/>
    </location>
</feature>
<dbReference type="PROSITE" id="PS51089">
    <property type="entry name" value="HP"/>
    <property type="match status" value="1"/>
</dbReference>
<feature type="region of interest" description="Disordered" evidence="1">
    <location>
        <begin position="380"/>
        <end position="413"/>
    </location>
</feature>
<feature type="region of interest" description="Disordered" evidence="1">
    <location>
        <begin position="223"/>
        <end position="253"/>
    </location>
</feature>
<evidence type="ECO:0000313" key="4">
    <source>
        <dbReference type="Proteomes" id="UP000816034"/>
    </source>
</evidence>
<feature type="compositionally biased region" description="Polar residues" evidence="1">
    <location>
        <begin position="238"/>
        <end position="253"/>
    </location>
</feature>
<dbReference type="EMBL" id="PYSW02000024">
    <property type="protein sequence ID" value="KAG2382227.1"/>
    <property type="molecule type" value="Genomic_DNA"/>
</dbReference>
<dbReference type="RefSeq" id="XP_044547906.1">
    <property type="nucleotide sequence ID" value="XM_044695178.1"/>
</dbReference>
<feature type="domain" description="HP" evidence="2">
    <location>
        <begin position="541"/>
        <end position="605"/>
    </location>
</feature>
<feature type="compositionally biased region" description="Low complexity" evidence="1">
    <location>
        <begin position="343"/>
        <end position="361"/>
    </location>
</feature>
<dbReference type="GO" id="GO:0003779">
    <property type="term" value="F:actin binding"/>
    <property type="evidence" value="ECO:0007669"/>
    <property type="project" value="InterPro"/>
</dbReference>
<feature type="region of interest" description="Disordered" evidence="1">
    <location>
        <begin position="332"/>
        <end position="365"/>
    </location>
</feature>
<dbReference type="GeneID" id="68097884"/>
<dbReference type="SUPFAM" id="SSF47050">
    <property type="entry name" value="VHP, Villin headpiece domain"/>
    <property type="match status" value="1"/>
</dbReference>
<dbReference type="SMART" id="SM00153">
    <property type="entry name" value="VHP"/>
    <property type="match status" value="1"/>
</dbReference>